<keyword evidence="3 6" id="KW-0812">Transmembrane</keyword>
<evidence type="ECO:0000313" key="9">
    <source>
        <dbReference type="Proteomes" id="UP000214618"/>
    </source>
</evidence>
<dbReference type="CDD" id="cd17365">
    <property type="entry name" value="MFS_PcaK_like"/>
    <property type="match status" value="1"/>
</dbReference>
<evidence type="ECO:0000313" key="8">
    <source>
        <dbReference type="EMBL" id="ASS92643.1"/>
    </source>
</evidence>
<dbReference type="GO" id="GO:0046943">
    <property type="term" value="F:carboxylic acid transmembrane transporter activity"/>
    <property type="evidence" value="ECO:0007669"/>
    <property type="project" value="TreeGrafter"/>
</dbReference>
<evidence type="ECO:0000256" key="3">
    <source>
        <dbReference type="ARBA" id="ARBA00022692"/>
    </source>
</evidence>
<evidence type="ECO:0000256" key="5">
    <source>
        <dbReference type="ARBA" id="ARBA00023136"/>
    </source>
</evidence>
<feature type="transmembrane region" description="Helical" evidence="6">
    <location>
        <begin position="111"/>
        <end position="132"/>
    </location>
</feature>
<keyword evidence="2" id="KW-0813">Transport</keyword>
<dbReference type="Pfam" id="PF07690">
    <property type="entry name" value="MFS_1"/>
    <property type="match status" value="1"/>
</dbReference>
<feature type="domain" description="Major facilitator superfamily (MFS) profile" evidence="7">
    <location>
        <begin position="22"/>
        <end position="434"/>
    </location>
</feature>
<dbReference type="Proteomes" id="UP000214618">
    <property type="component" value="Chromosome"/>
</dbReference>
<dbReference type="InterPro" id="IPR036259">
    <property type="entry name" value="MFS_trans_sf"/>
</dbReference>
<proteinExistence type="predicted"/>
<keyword evidence="5 6" id="KW-0472">Membrane</keyword>
<name>A0A223EBR4_9BACI</name>
<feature type="transmembrane region" description="Helical" evidence="6">
    <location>
        <begin position="410"/>
        <end position="429"/>
    </location>
</feature>
<evidence type="ECO:0000256" key="4">
    <source>
        <dbReference type="ARBA" id="ARBA00022989"/>
    </source>
</evidence>
<evidence type="ECO:0000256" key="2">
    <source>
        <dbReference type="ARBA" id="ARBA00022448"/>
    </source>
</evidence>
<comment type="subcellular location">
    <subcellularLocation>
        <location evidence="1">Cell membrane</location>
        <topology evidence="1">Multi-pass membrane protein</topology>
    </subcellularLocation>
</comment>
<feature type="transmembrane region" description="Helical" evidence="6">
    <location>
        <begin position="61"/>
        <end position="80"/>
    </location>
</feature>
<evidence type="ECO:0000256" key="6">
    <source>
        <dbReference type="SAM" id="Phobius"/>
    </source>
</evidence>
<dbReference type="InterPro" id="IPR020846">
    <property type="entry name" value="MFS_dom"/>
</dbReference>
<evidence type="ECO:0000256" key="1">
    <source>
        <dbReference type="ARBA" id="ARBA00004651"/>
    </source>
</evidence>
<dbReference type="EMBL" id="CP017704">
    <property type="protein sequence ID" value="ASS92643.1"/>
    <property type="molecule type" value="Genomic_DNA"/>
</dbReference>
<dbReference type="GeneID" id="56471262"/>
<feature type="transmembrane region" description="Helical" evidence="6">
    <location>
        <begin position="344"/>
        <end position="367"/>
    </location>
</feature>
<evidence type="ECO:0000259" key="7">
    <source>
        <dbReference type="PROSITE" id="PS50850"/>
    </source>
</evidence>
<feature type="transmembrane region" description="Helical" evidence="6">
    <location>
        <begin position="379"/>
        <end position="404"/>
    </location>
</feature>
<feature type="transmembrane region" description="Helical" evidence="6">
    <location>
        <begin position="174"/>
        <end position="192"/>
    </location>
</feature>
<keyword evidence="4 6" id="KW-1133">Transmembrane helix</keyword>
<accession>A0A223EBR4</accession>
<dbReference type="InterPro" id="IPR011701">
    <property type="entry name" value="MFS"/>
</dbReference>
<dbReference type="RefSeq" id="WP_063233533.1">
    <property type="nucleotide sequence ID" value="NZ_BCVO01000009.1"/>
</dbReference>
<dbReference type="AlphaFoldDB" id="A0A223EBR4"/>
<feature type="transmembrane region" description="Helical" evidence="6">
    <location>
        <begin position="20"/>
        <end position="41"/>
    </location>
</feature>
<feature type="transmembrane region" description="Helical" evidence="6">
    <location>
        <begin position="254"/>
        <end position="273"/>
    </location>
</feature>
<dbReference type="Gene3D" id="1.20.1250.20">
    <property type="entry name" value="MFS general substrate transporter like domains"/>
    <property type="match status" value="1"/>
</dbReference>
<feature type="transmembrane region" description="Helical" evidence="6">
    <location>
        <begin position="321"/>
        <end position="338"/>
    </location>
</feature>
<organism evidence="8 9">
    <name type="scientific">Peribacillus simplex NBRC 15720 = DSM 1321</name>
    <dbReference type="NCBI Taxonomy" id="1349754"/>
    <lineage>
        <taxon>Bacteria</taxon>
        <taxon>Bacillati</taxon>
        <taxon>Bacillota</taxon>
        <taxon>Bacilli</taxon>
        <taxon>Bacillales</taxon>
        <taxon>Bacillaceae</taxon>
        <taxon>Peribacillus</taxon>
    </lineage>
</organism>
<dbReference type="SUPFAM" id="SSF103473">
    <property type="entry name" value="MFS general substrate transporter"/>
    <property type="match status" value="1"/>
</dbReference>
<gene>
    <name evidence="8" type="ORF">BS1321_00805</name>
</gene>
<feature type="transmembrane region" description="Helical" evidence="6">
    <location>
        <begin position="87"/>
        <end position="105"/>
    </location>
</feature>
<dbReference type="GO" id="GO:0005886">
    <property type="term" value="C:plasma membrane"/>
    <property type="evidence" value="ECO:0007669"/>
    <property type="project" value="UniProtKB-SubCell"/>
</dbReference>
<dbReference type="PANTHER" id="PTHR23508:SF10">
    <property type="entry name" value="CARBOXYLIC ACID TRANSPORTER PROTEIN HOMOLOG"/>
    <property type="match status" value="1"/>
</dbReference>
<sequence>MREVNASEVVGNSKFGRFHIMVFMWCLFAITFDGFDIAMYGVGLPLMMEEWNLTPVEAGGIASYSLFGMMVGALIFAPLADKIGRKKVLAICICIFSVFTLLSSFAPNPAFFSVMRFIAALGMGGLMPNVISLMAEYSPKKNKVLIVTTMYCGYSIGSILASLIGMYVMEQMSWRVLYWIGALPLLALPFFMKQFPESLSYYVIRKQGAKLAGILNRIDPDGDYKESDDYEFAKVQERAKGFPVKKLFENKRTLSTFAFWVAAFNCLLMVYGLNTWLPKIMQQSGYGLSSSLSFNLISGIGQIGGSIIGGYLVGKIGHRRVLVSLCAIGTVCFVILGLTSNVVALYILIAFGGACTVGTMNLANTYISEYYPREIRSTGIGWALAFGRIGAIVAPTLIGLLLAANYSPQNAFMAFTVPSIMAALALLVVKERYGSYDKPQIEEKIKLKATSNV</sequence>
<reference evidence="8 9" key="1">
    <citation type="submission" date="2016-10" db="EMBL/GenBank/DDBJ databases">
        <title>The whole genome sequencing and assembly of Bacillus simplex DSM 1321 strain.</title>
        <authorList>
            <person name="Park M.-K."/>
            <person name="Lee Y.-J."/>
            <person name="Yi H."/>
            <person name="Bahn Y.-S."/>
            <person name="Kim J.F."/>
            <person name="Lee D.-W."/>
        </authorList>
    </citation>
    <scope>NUCLEOTIDE SEQUENCE [LARGE SCALE GENOMIC DNA]</scope>
    <source>
        <strain evidence="8 9">DSM 1321</strain>
    </source>
</reference>
<dbReference type="PANTHER" id="PTHR23508">
    <property type="entry name" value="CARBOXYLIC ACID TRANSPORTER PROTEIN HOMOLOG"/>
    <property type="match status" value="1"/>
</dbReference>
<feature type="transmembrane region" description="Helical" evidence="6">
    <location>
        <begin position="144"/>
        <end position="168"/>
    </location>
</feature>
<feature type="transmembrane region" description="Helical" evidence="6">
    <location>
        <begin position="293"/>
        <end position="314"/>
    </location>
</feature>
<dbReference type="PROSITE" id="PS50850">
    <property type="entry name" value="MFS"/>
    <property type="match status" value="1"/>
</dbReference>
<protein>
    <submittedName>
        <fullName evidence="8">MFS transporter</fullName>
    </submittedName>
</protein>